<dbReference type="GO" id="GO:0046274">
    <property type="term" value="P:lignin catabolic process"/>
    <property type="evidence" value="ECO:0007669"/>
    <property type="project" value="UniProtKB-KW"/>
</dbReference>
<dbReference type="FunFam" id="2.60.40.420:FF:000021">
    <property type="entry name" value="Extracellular dihydrogeodin oxidase/laccase"/>
    <property type="match status" value="1"/>
</dbReference>
<dbReference type="InterPro" id="IPR001117">
    <property type="entry name" value="Cu-oxidase_2nd"/>
</dbReference>
<comment type="similarity">
    <text evidence="3">Belongs to the multicopper oxidase family.</text>
</comment>
<keyword evidence="5" id="KW-0479">Metal-binding</keyword>
<feature type="signal peptide" evidence="10">
    <location>
        <begin position="1"/>
        <end position="20"/>
    </location>
</feature>
<evidence type="ECO:0000256" key="9">
    <source>
        <dbReference type="ARBA" id="ARBA00023185"/>
    </source>
</evidence>
<feature type="chain" id="PRO_5042614380" description="laccase" evidence="10">
    <location>
        <begin position="21"/>
        <end position="610"/>
    </location>
</feature>
<evidence type="ECO:0000256" key="10">
    <source>
        <dbReference type="SAM" id="SignalP"/>
    </source>
</evidence>
<reference evidence="14" key="1">
    <citation type="submission" date="2023-06" db="EMBL/GenBank/DDBJ databases">
        <title>Genome-scale phylogeny and comparative genomics of the fungal order Sordariales.</title>
        <authorList>
            <consortium name="Lawrence Berkeley National Laboratory"/>
            <person name="Hensen N."/>
            <person name="Bonometti L."/>
            <person name="Westerberg I."/>
            <person name="Brannstrom I.O."/>
            <person name="Guillou S."/>
            <person name="Cros-Aarteil S."/>
            <person name="Calhoun S."/>
            <person name="Haridas S."/>
            <person name="Kuo A."/>
            <person name="Mondo S."/>
            <person name="Pangilinan J."/>
            <person name="Riley R."/>
            <person name="Labutti K."/>
            <person name="Andreopoulos B."/>
            <person name="Lipzen A."/>
            <person name="Chen C."/>
            <person name="Yanf M."/>
            <person name="Daum C."/>
            <person name="Ng V."/>
            <person name="Clum A."/>
            <person name="Steindorff A."/>
            <person name="Ohm R."/>
            <person name="Martin F."/>
            <person name="Silar P."/>
            <person name="Natvig D."/>
            <person name="Lalanne C."/>
            <person name="Gautier V."/>
            <person name="Ament-Velasquez S.L."/>
            <person name="Kruys A."/>
            <person name="Hutchinson M.I."/>
            <person name="Powell A.J."/>
            <person name="Barry K."/>
            <person name="Miller A.N."/>
            <person name="Grigoriev I.V."/>
            <person name="Debuchy R."/>
            <person name="Gladieux P."/>
            <person name="Thoren M.H."/>
            <person name="Johannesson H."/>
        </authorList>
    </citation>
    <scope>NUCLEOTIDE SEQUENCE</scope>
    <source>
        <strain evidence="14">PSN4</strain>
    </source>
</reference>
<keyword evidence="8" id="KW-0325">Glycoprotein</keyword>
<dbReference type="Pfam" id="PF00394">
    <property type="entry name" value="Cu-oxidase"/>
    <property type="match status" value="1"/>
</dbReference>
<comment type="caution">
    <text evidence="14">The sequence shown here is derived from an EMBL/GenBank/DDBJ whole genome shotgun (WGS) entry which is preliminary data.</text>
</comment>
<dbReference type="EC" id="1.10.3.2" evidence="4"/>
<dbReference type="FunFam" id="2.60.40.420:FF:000045">
    <property type="entry name" value="Laccase 2"/>
    <property type="match status" value="1"/>
</dbReference>
<feature type="domain" description="Plastocyanin-like" evidence="11">
    <location>
        <begin position="211"/>
        <end position="367"/>
    </location>
</feature>
<keyword evidence="7" id="KW-0186">Copper</keyword>
<comment type="cofactor">
    <cofactor evidence="2">
        <name>Cu cation</name>
        <dbReference type="ChEBI" id="CHEBI:23378"/>
    </cofactor>
</comment>
<dbReference type="PROSITE" id="PS00080">
    <property type="entry name" value="MULTICOPPER_OXIDASE2"/>
    <property type="match status" value="1"/>
</dbReference>
<keyword evidence="6" id="KW-0560">Oxidoreductase</keyword>
<evidence type="ECO:0000256" key="5">
    <source>
        <dbReference type="ARBA" id="ARBA00022723"/>
    </source>
</evidence>
<evidence type="ECO:0000256" key="8">
    <source>
        <dbReference type="ARBA" id="ARBA00023180"/>
    </source>
</evidence>
<dbReference type="PANTHER" id="PTHR11709:SF87">
    <property type="entry name" value="LACCASE"/>
    <property type="match status" value="1"/>
</dbReference>
<dbReference type="PANTHER" id="PTHR11709">
    <property type="entry name" value="MULTI-COPPER OXIDASE"/>
    <property type="match status" value="1"/>
</dbReference>
<sequence length="610" mass="65970">MRARFCIFLAVAIVVILAVAIPVIIIERAKTDRNTDVQGRPGTAASAEDQSRADWGNSFDISTDWEVNWPDTGVTRTYSFDIAEVDQFVGGDGVVKNKAMLINANFVIGPVIRANWGDRINVTVSNHLQSSGTSIHWHGFRQLNNNINDGTGGVTECPIPPGSSKTYTFQATQYGTSWYHSHISSQSASGLQGAIQIEGPASYAYDIDLGVFPISDWYYNATDQILNRVFSAANPFVPGQPGTPPPSDNVLFNGTNINPLGTGGNYAKIMFTPGKRHRLRLINAGVENTFTISIVGHSMTVIATDFVPVNPYPVDSVYLSVGQRLDVVIDANQPVGTYWLNATFSAARVCGSSNNAHPAAIVQYDGAPWWIPTDPGTAPKDTYCADDIAATPVVPRVAPIGLFVPDTSNTLNVSLNVDSSVSKVYWEVNSSAIDVTWDKPTLQDVLDGEGTFQTAQNIVEMPGQTQWTFWLIQNLSPVPHPMHLHGHDFIVIARSAALTNPLDPSNQPVTFNPAADAALLSQTSIPIRRDTSVLPAYGWMLVAFQTSNPGVWVFHCHIAWHVSQGLSVQFLERAAEIVHLMDVSGALGETCPAWKAWEGGGGVQKGDSGL</sequence>
<dbReference type="CDD" id="cd13901">
    <property type="entry name" value="CuRO_3_MaLCC_like"/>
    <property type="match status" value="1"/>
</dbReference>
<proteinExistence type="inferred from homology"/>
<comment type="catalytic activity">
    <reaction evidence="1">
        <text>4 hydroquinone + O2 = 4 benzosemiquinone + 2 H2O</text>
        <dbReference type="Rhea" id="RHEA:11276"/>
        <dbReference type="ChEBI" id="CHEBI:15377"/>
        <dbReference type="ChEBI" id="CHEBI:15379"/>
        <dbReference type="ChEBI" id="CHEBI:17594"/>
        <dbReference type="ChEBI" id="CHEBI:17977"/>
        <dbReference type="EC" id="1.10.3.2"/>
    </reaction>
</comment>
<dbReference type="Pfam" id="PF07731">
    <property type="entry name" value="Cu-oxidase_2"/>
    <property type="match status" value="1"/>
</dbReference>
<protein>
    <recommendedName>
        <fullName evidence="4">laccase</fullName>
        <ecNumber evidence="4">1.10.3.2</ecNumber>
    </recommendedName>
</protein>
<dbReference type="Proteomes" id="UP001239445">
    <property type="component" value="Unassembled WGS sequence"/>
</dbReference>
<keyword evidence="9" id="KW-0439">Lignin degradation</keyword>
<dbReference type="InterPro" id="IPR011707">
    <property type="entry name" value="Cu-oxidase-like_N"/>
</dbReference>
<dbReference type="GO" id="GO:0005507">
    <property type="term" value="F:copper ion binding"/>
    <property type="evidence" value="ECO:0007669"/>
    <property type="project" value="InterPro"/>
</dbReference>
<dbReference type="GO" id="GO:0052716">
    <property type="term" value="F:hydroquinone:oxygen oxidoreductase activity"/>
    <property type="evidence" value="ECO:0007669"/>
    <property type="project" value="UniProtKB-EC"/>
</dbReference>
<evidence type="ECO:0000313" key="14">
    <source>
        <dbReference type="EMBL" id="KAK1757105.1"/>
    </source>
</evidence>
<dbReference type="CDD" id="cd13854">
    <property type="entry name" value="CuRO_1_MaLCC_like"/>
    <property type="match status" value="1"/>
</dbReference>
<dbReference type="AlphaFoldDB" id="A0AAJ0BFT3"/>
<dbReference type="EMBL" id="MU839831">
    <property type="protein sequence ID" value="KAK1757105.1"/>
    <property type="molecule type" value="Genomic_DNA"/>
</dbReference>
<evidence type="ECO:0000256" key="6">
    <source>
        <dbReference type="ARBA" id="ARBA00023002"/>
    </source>
</evidence>
<evidence type="ECO:0000256" key="4">
    <source>
        <dbReference type="ARBA" id="ARBA00012297"/>
    </source>
</evidence>
<evidence type="ECO:0000256" key="1">
    <source>
        <dbReference type="ARBA" id="ARBA00000349"/>
    </source>
</evidence>
<name>A0AAJ0BFT3_9PEZI</name>
<feature type="domain" description="Plastocyanin-like" evidence="13">
    <location>
        <begin position="93"/>
        <end position="201"/>
    </location>
</feature>
<accession>A0AAJ0BFT3</accession>
<dbReference type="InterPro" id="IPR008972">
    <property type="entry name" value="Cupredoxin"/>
</dbReference>
<organism evidence="14 15">
    <name type="scientific">Echria macrotheca</name>
    <dbReference type="NCBI Taxonomy" id="438768"/>
    <lineage>
        <taxon>Eukaryota</taxon>
        <taxon>Fungi</taxon>
        <taxon>Dikarya</taxon>
        <taxon>Ascomycota</taxon>
        <taxon>Pezizomycotina</taxon>
        <taxon>Sordariomycetes</taxon>
        <taxon>Sordariomycetidae</taxon>
        <taxon>Sordariales</taxon>
        <taxon>Schizotheciaceae</taxon>
        <taxon>Echria</taxon>
    </lineage>
</organism>
<keyword evidence="15" id="KW-1185">Reference proteome</keyword>
<dbReference type="CDD" id="cd13880">
    <property type="entry name" value="CuRO_2_MaLCC_like"/>
    <property type="match status" value="1"/>
</dbReference>
<dbReference type="InterPro" id="IPR045087">
    <property type="entry name" value="Cu-oxidase_fam"/>
</dbReference>
<evidence type="ECO:0000256" key="3">
    <source>
        <dbReference type="ARBA" id="ARBA00010609"/>
    </source>
</evidence>
<feature type="domain" description="Plastocyanin-like" evidence="12">
    <location>
        <begin position="435"/>
        <end position="574"/>
    </location>
</feature>
<dbReference type="Pfam" id="PF07732">
    <property type="entry name" value="Cu-oxidase_3"/>
    <property type="match status" value="1"/>
</dbReference>
<evidence type="ECO:0000259" key="12">
    <source>
        <dbReference type="Pfam" id="PF07731"/>
    </source>
</evidence>
<dbReference type="Gene3D" id="2.60.40.420">
    <property type="entry name" value="Cupredoxins - blue copper proteins"/>
    <property type="match status" value="3"/>
</dbReference>
<dbReference type="InterPro" id="IPR002355">
    <property type="entry name" value="Cu_oxidase_Cu_BS"/>
</dbReference>
<keyword evidence="10" id="KW-0732">Signal</keyword>
<dbReference type="SUPFAM" id="SSF49503">
    <property type="entry name" value="Cupredoxins"/>
    <property type="match status" value="3"/>
</dbReference>
<dbReference type="PROSITE" id="PS00079">
    <property type="entry name" value="MULTICOPPER_OXIDASE1"/>
    <property type="match status" value="1"/>
</dbReference>
<evidence type="ECO:0000256" key="7">
    <source>
        <dbReference type="ARBA" id="ARBA00023008"/>
    </source>
</evidence>
<evidence type="ECO:0000259" key="13">
    <source>
        <dbReference type="Pfam" id="PF07732"/>
    </source>
</evidence>
<evidence type="ECO:0000259" key="11">
    <source>
        <dbReference type="Pfam" id="PF00394"/>
    </source>
</evidence>
<dbReference type="InterPro" id="IPR011706">
    <property type="entry name" value="Cu-oxidase_C"/>
</dbReference>
<dbReference type="InterPro" id="IPR033138">
    <property type="entry name" value="Cu_oxidase_CS"/>
</dbReference>
<gene>
    <name evidence="14" type="ORF">QBC47DRAFT_342137</name>
</gene>
<evidence type="ECO:0000256" key="2">
    <source>
        <dbReference type="ARBA" id="ARBA00001935"/>
    </source>
</evidence>
<evidence type="ECO:0000313" key="15">
    <source>
        <dbReference type="Proteomes" id="UP001239445"/>
    </source>
</evidence>